<dbReference type="Proteomes" id="UP000219565">
    <property type="component" value="Unassembled WGS sequence"/>
</dbReference>
<evidence type="ECO:0000313" key="2">
    <source>
        <dbReference type="EMBL" id="SNY88037.1"/>
    </source>
</evidence>
<protein>
    <submittedName>
        <fullName evidence="2">Uncharacterized protein</fullName>
    </submittedName>
</protein>
<sequence>MTRDQFENDATDPAPPNQGTPVARVVPISPARSYVGGGSLLGHVVLGHGWSRAGTD</sequence>
<keyword evidence="3" id="KW-1185">Reference proteome</keyword>
<dbReference type="AlphaFoldDB" id="A0A285LV82"/>
<dbReference type="EMBL" id="OBEG01000005">
    <property type="protein sequence ID" value="SNY88037.1"/>
    <property type="molecule type" value="Genomic_DNA"/>
</dbReference>
<dbReference type="RefSeq" id="WP_179830982.1">
    <property type="nucleotide sequence ID" value="NZ_JAMTCW010000003.1"/>
</dbReference>
<dbReference type="STRING" id="1379680.GCA_001612615_02856"/>
<organism evidence="2 3">
    <name type="scientific">Nocardia amikacinitolerans</name>
    <dbReference type="NCBI Taxonomy" id="756689"/>
    <lineage>
        <taxon>Bacteria</taxon>
        <taxon>Bacillati</taxon>
        <taxon>Actinomycetota</taxon>
        <taxon>Actinomycetes</taxon>
        <taxon>Mycobacteriales</taxon>
        <taxon>Nocardiaceae</taxon>
        <taxon>Nocardia</taxon>
    </lineage>
</organism>
<feature type="region of interest" description="Disordered" evidence="1">
    <location>
        <begin position="1"/>
        <end position="22"/>
    </location>
</feature>
<evidence type="ECO:0000313" key="3">
    <source>
        <dbReference type="Proteomes" id="UP000219565"/>
    </source>
</evidence>
<gene>
    <name evidence="2" type="ORF">SAMN04244553_4997</name>
</gene>
<evidence type="ECO:0000256" key="1">
    <source>
        <dbReference type="SAM" id="MobiDB-lite"/>
    </source>
</evidence>
<proteinExistence type="predicted"/>
<reference evidence="2 3" key="1">
    <citation type="submission" date="2017-09" db="EMBL/GenBank/DDBJ databases">
        <authorList>
            <person name="Ehlers B."/>
            <person name="Leendertz F.H."/>
        </authorList>
    </citation>
    <scope>NUCLEOTIDE SEQUENCE [LARGE SCALE GENOMIC DNA]</scope>
    <source>
        <strain evidence="2 3">DSM 45537</strain>
    </source>
</reference>
<accession>A0A285LV82</accession>
<name>A0A285LV82_9NOCA</name>